<accession>Q1J2U0</accession>
<dbReference type="InterPro" id="IPR046373">
    <property type="entry name" value="Acyl-CoA_Oxase/DH_mid-dom_sf"/>
</dbReference>
<dbReference type="GO" id="GO:0033539">
    <property type="term" value="P:fatty acid beta-oxidation using acyl-CoA dehydrogenase"/>
    <property type="evidence" value="ECO:0007669"/>
    <property type="project" value="TreeGrafter"/>
</dbReference>
<dbReference type="GO" id="GO:0004361">
    <property type="term" value="F:glutaryl-CoA dehydrogenase activity"/>
    <property type="evidence" value="ECO:0007669"/>
    <property type="project" value="UniProtKB-EC"/>
</dbReference>
<evidence type="ECO:0000259" key="15">
    <source>
        <dbReference type="Pfam" id="PF02771"/>
    </source>
</evidence>
<dbReference type="InterPro" id="IPR036250">
    <property type="entry name" value="AcylCo_DH-like_C"/>
</dbReference>
<dbReference type="GO" id="GO:0000062">
    <property type="term" value="F:fatty-acyl-CoA binding"/>
    <property type="evidence" value="ECO:0007669"/>
    <property type="project" value="TreeGrafter"/>
</dbReference>
<dbReference type="EMBL" id="CP000358">
    <property type="protein sequence ID" value="ABF44194.1"/>
    <property type="molecule type" value="Genomic_DNA"/>
</dbReference>
<evidence type="ECO:0000256" key="2">
    <source>
        <dbReference type="ARBA" id="ARBA00009347"/>
    </source>
</evidence>
<dbReference type="InterPro" id="IPR006089">
    <property type="entry name" value="Acyl-CoA_DH_CS"/>
</dbReference>
<dbReference type="EC" id="1.3.8.6" evidence="9"/>
<evidence type="ECO:0000259" key="13">
    <source>
        <dbReference type="Pfam" id="PF00441"/>
    </source>
</evidence>
<evidence type="ECO:0000259" key="14">
    <source>
        <dbReference type="Pfam" id="PF02770"/>
    </source>
</evidence>
<comment type="cofactor">
    <cofactor evidence="1 11">
        <name>FAD</name>
        <dbReference type="ChEBI" id="CHEBI:57692"/>
    </cofactor>
</comment>
<evidence type="ECO:0000313" key="16">
    <source>
        <dbReference type="EMBL" id="ABF44194.1"/>
    </source>
</evidence>
<feature type="domain" description="Acyl-CoA dehydrogenase/oxidase C-terminal" evidence="13">
    <location>
        <begin position="277"/>
        <end position="423"/>
    </location>
</feature>
<dbReference type="PROSITE" id="PS00072">
    <property type="entry name" value="ACYL_COA_DH_1"/>
    <property type="match status" value="1"/>
</dbReference>
<dbReference type="SUPFAM" id="SSF56645">
    <property type="entry name" value="Acyl-CoA dehydrogenase NM domain-like"/>
    <property type="match status" value="1"/>
</dbReference>
<feature type="region of interest" description="Disordered" evidence="12">
    <location>
        <begin position="1"/>
        <end position="22"/>
    </location>
</feature>
<dbReference type="GO" id="GO:0046949">
    <property type="term" value="P:fatty-acyl-CoA biosynthetic process"/>
    <property type="evidence" value="ECO:0007669"/>
    <property type="project" value="TreeGrafter"/>
</dbReference>
<keyword evidence="3 11" id="KW-0285">Flavoprotein</keyword>
<evidence type="ECO:0000256" key="7">
    <source>
        <dbReference type="ARBA" id="ARBA00037899"/>
    </source>
</evidence>
<dbReference type="InterPro" id="IPR037069">
    <property type="entry name" value="AcylCoA_DH/ox_N_sf"/>
</dbReference>
<comment type="pathway">
    <text evidence="8">Amino-acid metabolism; tryptophan metabolism.</text>
</comment>
<geneLocation type="plasmid" evidence="16 17">
    <name>pDGEO01</name>
</geneLocation>
<dbReference type="GO" id="GO:0050660">
    <property type="term" value="F:flavin adenine dinucleotide binding"/>
    <property type="evidence" value="ECO:0007669"/>
    <property type="project" value="InterPro"/>
</dbReference>
<feature type="domain" description="Acyl-CoA oxidase/dehydrogenase middle" evidence="14">
    <location>
        <begin position="173"/>
        <end position="264"/>
    </location>
</feature>
<dbReference type="Gene3D" id="2.40.110.10">
    <property type="entry name" value="Butyryl-CoA Dehydrogenase, subunit A, domain 2"/>
    <property type="match status" value="1"/>
</dbReference>
<evidence type="ECO:0000256" key="3">
    <source>
        <dbReference type="ARBA" id="ARBA00022630"/>
    </source>
</evidence>
<gene>
    <name evidence="16" type="ordered locus">Dgeo_2761</name>
</gene>
<dbReference type="Proteomes" id="UP000002431">
    <property type="component" value="Plasmid pDGEO01"/>
</dbReference>
<dbReference type="KEGG" id="dge:Dgeo_2761"/>
<dbReference type="Pfam" id="PF02770">
    <property type="entry name" value="Acyl-CoA_dh_M"/>
    <property type="match status" value="1"/>
</dbReference>
<evidence type="ECO:0000256" key="4">
    <source>
        <dbReference type="ARBA" id="ARBA00022827"/>
    </source>
</evidence>
<dbReference type="SUPFAM" id="SSF47203">
    <property type="entry name" value="Acyl-CoA dehydrogenase C-terminal domain-like"/>
    <property type="match status" value="1"/>
</dbReference>
<dbReference type="Gene3D" id="1.10.540.10">
    <property type="entry name" value="Acyl-CoA dehydrogenase/oxidase, N-terminal domain"/>
    <property type="match status" value="1"/>
</dbReference>
<keyword evidence="16" id="KW-0614">Plasmid</keyword>
<dbReference type="PROSITE" id="PS00073">
    <property type="entry name" value="ACYL_COA_DH_2"/>
    <property type="match status" value="1"/>
</dbReference>
<proteinExistence type="inferred from homology"/>
<dbReference type="HOGENOM" id="CLU_018204_8_0_0"/>
<reference evidence="16" key="1">
    <citation type="submission" date="2006-04" db="EMBL/GenBank/DDBJ databases">
        <title>Complete sequence of plasmid1 pDGEO01 of Deinococcus geothermalis DSM 11300.</title>
        <authorList>
            <consortium name="US DOE Joint Genome Institute"/>
            <person name="Copeland A."/>
            <person name="Lucas S."/>
            <person name="Lapidus A."/>
            <person name="Barry K."/>
            <person name="Detter J.C."/>
            <person name="Glavina del Rio T."/>
            <person name="Hammon N."/>
            <person name="Israni S."/>
            <person name="Dalin E."/>
            <person name="Tice H."/>
            <person name="Pitluck S."/>
            <person name="Brettin T."/>
            <person name="Bruce D."/>
            <person name="Han C."/>
            <person name="Tapia R."/>
            <person name="Saunders E."/>
            <person name="Gilna P."/>
            <person name="Schmutz J."/>
            <person name="Larimer F."/>
            <person name="Land M."/>
            <person name="Hauser L."/>
            <person name="Kyrpides N."/>
            <person name="Kim E."/>
            <person name="Daly M.J."/>
            <person name="Fredrickson J.K."/>
            <person name="Makarova K.S."/>
            <person name="Gaidamakova E.K."/>
            <person name="Zhai M."/>
            <person name="Richardson P."/>
        </authorList>
    </citation>
    <scope>NUCLEOTIDE SEQUENCE</scope>
    <source>
        <strain evidence="16">DSM 11300</strain>
        <plasmid evidence="16">pDGEO01</plasmid>
    </source>
</reference>
<dbReference type="InterPro" id="IPR013786">
    <property type="entry name" value="AcylCoA_DH/ox_N"/>
</dbReference>
<name>Q1J2U0_DEIGD</name>
<evidence type="ECO:0000256" key="12">
    <source>
        <dbReference type="SAM" id="MobiDB-lite"/>
    </source>
</evidence>
<evidence type="ECO:0000256" key="10">
    <source>
        <dbReference type="ARBA" id="ARBA00049493"/>
    </source>
</evidence>
<keyword evidence="5" id="KW-0809">Transit peptide</keyword>
<keyword evidence="17" id="KW-1185">Reference proteome</keyword>
<evidence type="ECO:0000256" key="8">
    <source>
        <dbReference type="ARBA" id="ARBA00037927"/>
    </source>
</evidence>
<dbReference type="InterPro" id="IPR009100">
    <property type="entry name" value="AcylCoA_DH/oxidase_NM_dom_sf"/>
</dbReference>
<dbReference type="InterPro" id="IPR052033">
    <property type="entry name" value="Glutaryl-CoA_DH_mitochondrial"/>
</dbReference>
<dbReference type="AlphaFoldDB" id="Q1J2U0"/>
<evidence type="ECO:0000256" key="5">
    <source>
        <dbReference type="ARBA" id="ARBA00022946"/>
    </source>
</evidence>
<feature type="domain" description="Acyl-CoA dehydrogenase/oxidase N-terminal" evidence="15">
    <location>
        <begin position="56"/>
        <end position="169"/>
    </location>
</feature>
<evidence type="ECO:0000256" key="9">
    <source>
        <dbReference type="ARBA" id="ARBA00039033"/>
    </source>
</evidence>
<comment type="similarity">
    <text evidence="2 11">Belongs to the acyl-CoA dehydrogenase family.</text>
</comment>
<comment type="catalytic activity">
    <reaction evidence="10">
        <text>glutaryl-CoA + oxidized [electron-transfer flavoprotein] + 2 H(+) = (2E)-butenoyl-CoA + reduced [electron-transfer flavoprotein] + CO2</text>
        <dbReference type="Rhea" id="RHEA:13389"/>
        <dbReference type="Rhea" id="RHEA-COMP:10685"/>
        <dbReference type="Rhea" id="RHEA-COMP:10686"/>
        <dbReference type="ChEBI" id="CHEBI:15378"/>
        <dbReference type="ChEBI" id="CHEBI:16526"/>
        <dbReference type="ChEBI" id="CHEBI:57332"/>
        <dbReference type="ChEBI" id="CHEBI:57378"/>
        <dbReference type="ChEBI" id="CHEBI:57692"/>
        <dbReference type="ChEBI" id="CHEBI:58307"/>
        <dbReference type="EC" id="1.3.8.6"/>
    </reaction>
</comment>
<evidence type="ECO:0000256" key="11">
    <source>
        <dbReference type="RuleBase" id="RU362125"/>
    </source>
</evidence>
<dbReference type="Pfam" id="PF00441">
    <property type="entry name" value="Acyl-CoA_dh_1"/>
    <property type="match status" value="1"/>
</dbReference>
<evidence type="ECO:0000256" key="1">
    <source>
        <dbReference type="ARBA" id="ARBA00001974"/>
    </source>
</evidence>
<sequence length="430" mass="46645">MPVHAASRRLGDPPPRRSPGRLRQAAGVVCASELMALNRSKGAVMIDEFGVFDLLTPEERLIRESVRAFCDAELLPKIAEWWDSGDFPVREVMRKFGQLGLLGPTTPEEYGGAGTSYSAYGAMMYELERVDSGLRSAASVQGSLVMFPILNYGSEAQKRRYLPGLASGELIGCFGLTEPDGGSDPGAMRTRAHRDGNAYVLHGNKMWITNSPVADLAVVWAKDDEGIIRGFIVPTDTPGFSAPKIHRKMSLRASVTGEIVLEECRIPAENVLPGSGGLKSPLSCLTSARFGIAWGAMGALEAVLQTALDYTGSRRTFGKPIAARQLVQDKLVRMATDHSAGLLLAWRLGQLKDTGRMNYAQVSYAKRNNVRVALQGARLARELLGGNGITTEYPVIRHMLNLETVDTYEGTHDIHTLIVGRHLTGLGALE</sequence>
<dbReference type="FunFam" id="1.10.540.10:FF:000002">
    <property type="entry name" value="Acyl-CoA dehydrogenase FadE19"/>
    <property type="match status" value="1"/>
</dbReference>
<dbReference type="PANTHER" id="PTHR42807">
    <property type="entry name" value="GLUTARYL-COA DEHYDROGENASE, MITOCHONDRIAL"/>
    <property type="match status" value="1"/>
</dbReference>
<keyword evidence="6 11" id="KW-0560">Oxidoreductase</keyword>
<dbReference type="InterPro" id="IPR009075">
    <property type="entry name" value="AcylCo_DH/oxidase_C"/>
</dbReference>
<dbReference type="Pfam" id="PF02771">
    <property type="entry name" value="Acyl-CoA_dh_N"/>
    <property type="match status" value="1"/>
</dbReference>
<protein>
    <recommendedName>
        <fullName evidence="9">glutaryl-CoA dehydrogenase (ETF)</fullName>
        <ecNumber evidence="9">1.3.8.6</ecNumber>
    </recommendedName>
</protein>
<comment type="pathway">
    <text evidence="7">Amino-acid metabolism; lysine degradation.</text>
</comment>
<keyword evidence="4 11" id="KW-0274">FAD</keyword>
<evidence type="ECO:0000313" key="17">
    <source>
        <dbReference type="Proteomes" id="UP000002431"/>
    </source>
</evidence>
<dbReference type="PANTHER" id="PTHR42807:SF1">
    <property type="entry name" value="GLUTARYL-COA DEHYDROGENASE, MITOCHONDRIAL"/>
    <property type="match status" value="1"/>
</dbReference>
<dbReference type="eggNOG" id="COG1960">
    <property type="taxonomic scope" value="Bacteria"/>
</dbReference>
<dbReference type="InterPro" id="IPR006091">
    <property type="entry name" value="Acyl-CoA_Oxase/DH_mid-dom"/>
</dbReference>
<organism evidence="16 17">
    <name type="scientific">Deinococcus geothermalis (strain DSM 11300 / CIP 105573 / AG-3a)</name>
    <dbReference type="NCBI Taxonomy" id="319795"/>
    <lineage>
        <taxon>Bacteria</taxon>
        <taxon>Thermotogati</taxon>
        <taxon>Deinococcota</taxon>
        <taxon>Deinococci</taxon>
        <taxon>Deinococcales</taxon>
        <taxon>Deinococcaceae</taxon>
        <taxon>Deinococcus</taxon>
    </lineage>
</organism>
<dbReference type="Gene3D" id="1.20.140.10">
    <property type="entry name" value="Butyryl-CoA Dehydrogenase, subunit A, domain 3"/>
    <property type="match status" value="1"/>
</dbReference>
<evidence type="ECO:0000256" key="6">
    <source>
        <dbReference type="ARBA" id="ARBA00023002"/>
    </source>
</evidence>